<evidence type="ECO:0000256" key="4">
    <source>
        <dbReference type="ARBA" id="ARBA00022801"/>
    </source>
</evidence>
<feature type="active site" evidence="7">
    <location>
        <position position="217"/>
    </location>
</feature>
<dbReference type="EMBL" id="CH476734">
    <property type="protein sequence ID" value="EIE80592.1"/>
    <property type="molecule type" value="Genomic_DNA"/>
</dbReference>
<dbReference type="Pfam" id="PF17846">
    <property type="entry name" value="XRN_M"/>
    <property type="match status" value="1"/>
</dbReference>
<evidence type="ECO:0000256" key="6">
    <source>
        <dbReference type="ARBA" id="ARBA00023002"/>
    </source>
</evidence>
<feature type="domain" description="Exoribonuclease Xrn1 D2/D3" evidence="15">
    <location>
        <begin position="1415"/>
        <end position="1640"/>
    </location>
</feature>
<dbReference type="InterPro" id="IPR016162">
    <property type="entry name" value="Ald_DH_N"/>
</dbReference>
<comment type="similarity">
    <text evidence="1">Belongs to the 5'-3' exonuclease family. XRN2/RAT1 subfamily.</text>
</comment>
<evidence type="ECO:0000256" key="3">
    <source>
        <dbReference type="ARBA" id="ARBA00022722"/>
    </source>
</evidence>
<dbReference type="eggNOG" id="KOG2045">
    <property type="taxonomic scope" value="Eukaryota"/>
</dbReference>
<dbReference type="Gene3D" id="1.25.40.1050">
    <property type="match status" value="1"/>
</dbReference>
<dbReference type="InterPro" id="IPR047007">
    <property type="entry name" value="XRN1_D1_sf"/>
</dbReference>
<dbReference type="InParanoid" id="I1BWL2"/>
<evidence type="ECO:0000256" key="9">
    <source>
        <dbReference type="SAM" id="MobiDB-lite"/>
    </source>
</evidence>
<dbReference type="VEuPathDB" id="FungiDB:RO3G_05297"/>
<dbReference type="InterPro" id="IPR047008">
    <property type="entry name" value="XRN1_SH3_sf"/>
</dbReference>
<dbReference type="Gene3D" id="3.40.605.10">
    <property type="entry name" value="Aldehyde Dehydrogenase, Chain A, domain 1"/>
    <property type="match status" value="1"/>
</dbReference>
<evidence type="ECO:0000259" key="11">
    <source>
        <dbReference type="Pfam" id="PF03159"/>
    </source>
</evidence>
<dbReference type="Gene3D" id="2.170.260.40">
    <property type="match status" value="1"/>
</dbReference>
<dbReference type="InterPro" id="IPR029510">
    <property type="entry name" value="Ald_DH_CS_GLU"/>
</dbReference>
<feature type="domain" description="Xrn1 N-terminal" evidence="11">
    <location>
        <begin position="482"/>
        <end position="703"/>
    </location>
</feature>
<dbReference type="GO" id="GO:0016620">
    <property type="term" value="F:oxidoreductase activity, acting on the aldehyde or oxo group of donors, NAD or NADP as acceptor"/>
    <property type="evidence" value="ECO:0007669"/>
    <property type="project" value="InterPro"/>
</dbReference>
<dbReference type="FunCoup" id="I1BWL2">
    <property type="interactions" value="432"/>
</dbReference>
<dbReference type="PANTHER" id="PTHR12341:SF7">
    <property type="entry name" value="5'-3' EXORIBONUCLEASE 1"/>
    <property type="match status" value="1"/>
</dbReference>
<evidence type="ECO:0000259" key="14">
    <source>
        <dbReference type="Pfam" id="PF18332"/>
    </source>
</evidence>
<evidence type="ECO:0000256" key="2">
    <source>
        <dbReference type="ARBA" id="ARBA00022664"/>
    </source>
</evidence>
<reference evidence="16 17" key="1">
    <citation type="journal article" date="2009" name="PLoS Genet.">
        <title>Genomic analysis of the basal lineage fungus Rhizopus oryzae reveals a whole-genome duplication.</title>
        <authorList>
            <person name="Ma L.-J."/>
            <person name="Ibrahim A.S."/>
            <person name="Skory C."/>
            <person name="Grabherr M.G."/>
            <person name="Burger G."/>
            <person name="Butler M."/>
            <person name="Elias M."/>
            <person name="Idnurm A."/>
            <person name="Lang B.F."/>
            <person name="Sone T."/>
            <person name="Abe A."/>
            <person name="Calvo S.E."/>
            <person name="Corrochano L.M."/>
            <person name="Engels R."/>
            <person name="Fu J."/>
            <person name="Hansberg W."/>
            <person name="Kim J.-M."/>
            <person name="Kodira C.D."/>
            <person name="Koehrsen M.J."/>
            <person name="Liu B."/>
            <person name="Miranda-Saavedra D."/>
            <person name="O'Leary S."/>
            <person name="Ortiz-Castellanos L."/>
            <person name="Poulter R."/>
            <person name="Rodriguez-Romero J."/>
            <person name="Ruiz-Herrera J."/>
            <person name="Shen Y.-Q."/>
            <person name="Zeng Q."/>
            <person name="Galagan J."/>
            <person name="Birren B.W."/>
            <person name="Cuomo C.A."/>
            <person name="Wickes B.L."/>
        </authorList>
    </citation>
    <scope>NUCLEOTIDE SEQUENCE [LARGE SCALE GENOMIC DNA]</scope>
    <source>
        <strain evidence="17">RA 99-880 / ATCC MYA-4621 / FGSC 9543 / NRRL 43880</strain>
    </source>
</reference>
<evidence type="ECO:0000259" key="15">
    <source>
        <dbReference type="Pfam" id="PF18334"/>
    </source>
</evidence>
<proteinExistence type="inferred from homology"/>
<protein>
    <submittedName>
        <fullName evidence="16">5'-3' exoribonuclease 1</fullName>
    </submittedName>
</protein>
<feature type="domain" description="5'-3' exoribonuclease 1 D1" evidence="14">
    <location>
        <begin position="1221"/>
        <end position="1410"/>
    </location>
</feature>
<keyword evidence="3" id="KW-0540">Nuclease</keyword>
<dbReference type="Pfam" id="PF18332">
    <property type="entry name" value="XRN1_D1"/>
    <property type="match status" value="1"/>
</dbReference>
<dbReference type="GO" id="GO:0003723">
    <property type="term" value="F:RNA binding"/>
    <property type="evidence" value="ECO:0007669"/>
    <property type="project" value="TreeGrafter"/>
</dbReference>
<evidence type="ECO:0000256" key="7">
    <source>
        <dbReference type="PROSITE-ProRule" id="PRU10007"/>
    </source>
</evidence>
<dbReference type="GO" id="GO:0005634">
    <property type="term" value="C:nucleus"/>
    <property type="evidence" value="ECO:0007669"/>
    <property type="project" value="TreeGrafter"/>
</dbReference>
<accession>I1BWL2</accession>
<dbReference type="CDD" id="cd18673">
    <property type="entry name" value="PIN_XRN1-2-like"/>
    <property type="match status" value="1"/>
</dbReference>
<evidence type="ECO:0000256" key="8">
    <source>
        <dbReference type="RuleBase" id="RU003345"/>
    </source>
</evidence>
<feature type="domain" description="Aldehyde dehydrogenase" evidence="10">
    <location>
        <begin position="2"/>
        <end position="425"/>
    </location>
</feature>
<dbReference type="Pfam" id="PF18129">
    <property type="entry name" value="SH3_12"/>
    <property type="match status" value="1"/>
</dbReference>
<dbReference type="PROSITE" id="PS00687">
    <property type="entry name" value="ALDEHYDE_DEHYDR_GLU"/>
    <property type="match status" value="1"/>
</dbReference>
<dbReference type="Gene3D" id="3.40.50.12390">
    <property type="match status" value="2"/>
</dbReference>
<feature type="domain" description="Xrn1 helical" evidence="12">
    <location>
        <begin position="748"/>
        <end position="1170"/>
    </location>
</feature>
<evidence type="ECO:0000313" key="17">
    <source>
        <dbReference type="Proteomes" id="UP000009138"/>
    </source>
</evidence>
<keyword evidence="4" id="KW-0378">Hydrolase</keyword>
<dbReference type="GO" id="GO:0016075">
    <property type="term" value="P:rRNA catabolic process"/>
    <property type="evidence" value="ECO:0007669"/>
    <property type="project" value="TreeGrafter"/>
</dbReference>
<keyword evidence="17" id="KW-1185">Reference proteome</keyword>
<dbReference type="Proteomes" id="UP000009138">
    <property type="component" value="Unassembled WGS sequence"/>
</dbReference>
<dbReference type="FunFam" id="1.25.40.1050:FF:000002">
    <property type="entry name" value="5'-3' exoribonuclease"/>
    <property type="match status" value="1"/>
</dbReference>
<dbReference type="Pfam" id="PF03159">
    <property type="entry name" value="XRN_N"/>
    <property type="match status" value="1"/>
</dbReference>
<evidence type="ECO:0000259" key="10">
    <source>
        <dbReference type="Pfam" id="PF00171"/>
    </source>
</evidence>
<dbReference type="CDD" id="cd07102">
    <property type="entry name" value="ALDH_EDX86601"/>
    <property type="match status" value="1"/>
</dbReference>
<feature type="compositionally biased region" description="Basic and acidic residues" evidence="9">
    <location>
        <begin position="580"/>
        <end position="597"/>
    </location>
</feature>
<dbReference type="OrthoDB" id="372487at2759"/>
<keyword evidence="5" id="KW-0269">Exonuclease</keyword>
<dbReference type="InterPro" id="IPR041412">
    <property type="entry name" value="Xrn1_helical"/>
</dbReference>
<dbReference type="Pfam" id="PF18334">
    <property type="entry name" value="XRN1_D2_D3"/>
    <property type="match status" value="1"/>
</dbReference>
<dbReference type="GO" id="GO:0006397">
    <property type="term" value="P:mRNA processing"/>
    <property type="evidence" value="ECO:0007669"/>
    <property type="project" value="UniProtKB-KW"/>
</dbReference>
<evidence type="ECO:0000256" key="5">
    <source>
        <dbReference type="ARBA" id="ARBA00022839"/>
    </source>
</evidence>
<dbReference type="FunFam" id="3.40.50.12390:FF:000002">
    <property type="entry name" value="5'-3' exoribonuclease 1"/>
    <property type="match status" value="1"/>
</dbReference>
<dbReference type="Gene3D" id="3.40.309.10">
    <property type="entry name" value="Aldehyde Dehydrogenase, Chain A, domain 2"/>
    <property type="match status" value="1"/>
</dbReference>
<evidence type="ECO:0000313" key="16">
    <source>
        <dbReference type="EMBL" id="EIE80592.1"/>
    </source>
</evidence>
<evidence type="ECO:0000259" key="12">
    <source>
        <dbReference type="Pfam" id="PF17846"/>
    </source>
</evidence>
<feature type="region of interest" description="Disordered" evidence="9">
    <location>
        <begin position="571"/>
        <end position="604"/>
    </location>
</feature>
<dbReference type="FunFam" id="3.40.309.10:FF:000009">
    <property type="entry name" value="Aldehyde dehydrogenase A"/>
    <property type="match status" value="1"/>
</dbReference>
<dbReference type="OMA" id="VASWPWF"/>
<dbReference type="RefSeq" id="XP_067515988.1">
    <property type="nucleotide sequence ID" value="XM_067659887.1"/>
</dbReference>
<dbReference type="GO" id="GO:0004534">
    <property type="term" value="F:5'-3' RNA exonuclease activity"/>
    <property type="evidence" value="ECO:0007669"/>
    <property type="project" value="TreeGrafter"/>
</dbReference>
<organism evidence="16 17">
    <name type="scientific">Rhizopus delemar (strain RA 99-880 / ATCC MYA-4621 / FGSC 9543 / NRRL 43880)</name>
    <name type="common">Mucormycosis agent</name>
    <name type="synonym">Rhizopus arrhizus var. delemar</name>
    <dbReference type="NCBI Taxonomy" id="246409"/>
    <lineage>
        <taxon>Eukaryota</taxon>
        <taxon>Fungi</taxon>
        <taxon>Fungi incertae sedis</taxon>
        <taxon>Mucoromycota</taxon>
        <taxon>Mucoromycotina</taxon>
        <taxon>Mucoromycetes</taxon>
        <taxon>Mucorales</taxon>
        <taxon>Mucorineae</taxon>
        <taxon>Rhizopodaceae</taxon>
        <taxon>Rhizopus</taxon>
    </lineage>
</organism>
<sequence>MKIQVASPIDQSIAYEVNCLTQDQVNDAVERSQKAFLSWKKVPVSDRVAIMEKFCTLFEQKKDEVAKSITYQMGRPIRYGHGEVKGVLERARYMISVAEECLKDTVVEHTPGVVKRFLRKEPLGPVFIIASWNYPYLTTVNNVIPALLAGNTVLLKQSPQTPQCADIFVDTLREAGVPKDVIQAIHVQDKEASYLVQHPLVQFVNFTGSVAVGCGMELGGKDPAYVLPDTNLDFAVENIVDGAFFNSGQCCCSIERCYVHKDVYDAFVEKAVALTKTYVLGNPAQPETTLGPMANIKFANTVRKHLKDAIEKGAKALIEPFAEDKPGTAYVGPQILINVNHDMLVMKEETFGPVLPIMKVSSDEEAVKLMNDSKYGLTACIWTTNEERAVEIGDQIETGTWFMNRCDYIDPALAWVGAKESGLGFSMNPSPITLNCRSSNFCKPIGSNVTPKIRWEFPNFSDGLGTFLNKRIFAMFVINISIFLTISERYPMCSELITDKAIPEFDNLYLDMNGIVHNCSHNNSDDPHYRITEEQIWRGIFQYMDHLFSKIKPKKLFFVAIDGVAPRAKMNQQRSRRFRTAKDAEDARQKALAKGEELPEQDPFDTNCITPGTEFMIKLTQQLRYFISKKVSEDADWRNVQIILSGPEVPGEGEHKIMEYIRLAKAQPDYNPNTRHCLYGLDADLLMLGLLSHDPHFALLREEVTFGRNQKKKIGLDNQNFYLLHLCLIREYLDMEFSALKTTLPFPYDFERVVDDFILLALFIGNDFLPHLPNIHINEGALGLMFKIYKETLPTCEGYLQDGGRVDMTRLQKVLDQISTVVEKEAFEAEGIDALYLAGKQPDGERAREIVHQLERKKAKENKTSMTEHQAEIFRAVRDFLTGPPKLLATGSVLRFSFPFKNRDKNFIKKLAKELNMNHMVTWHQAQKMTELELIFSHQLDADDQTSDTTSEESEIDEEAIAARDRVLKKYENADIVPEDIDREQIEKEEKAQFEAAFEQWKAEYYKDKMNIDINDSQEMEKLIGSYVIGIQWVLQYYYNGVASWGWFYPYHYAPKISDLTNIVRFQDHTFTLGQPFKPYEQLMGVLPMLSKKLLPAAYQELMTDPSSPIIDFYPTDFDMDMNGKKQSWEAIVKIPFIDEKRLLDAMKSREHRLTKDEREMARFGESYRFVYDDSIAKKDPKEWPVYKSPLPGKFPDIRPCFVRETVDCLPELPSTGLRKGLLPGAKTGKEALAGFPSLHTINHQFHIANHNVRVFQQDSSNESVVVTIKDRFKNASLHELAKLFIYRSVYVGYPYLKQAVVVGVSNAECKLHVVLDAQGKKHCKEHRWDERERDDWYNTVQRLQHLRSKRFGLLVGETDIVAHVCLLTGMHQTEEGAMVKQYAHPSLAEAIPFQTIVIKVANPDPRFAELPAPPVEQSYPVGTACFLSDGKFIGTQTKVIGYTRGNIDVEMEVYREKTVESKPEFGHAVAKKQEREVNYLPGHVVARECNVSSLTLSKLTSSLVVIERSGQKLNIGLNLKFESRGEKVPGYTRKNPEAGYWEYSTLAVQLIREYIAAFPEFIEMLNGRKNSSMMDVSDFGWTSEGQKYLHAMKDWIKSRKVHDLPRAPNEAQELYDGYVQLVEKAAKKFQEQWDAEPKKTIIIKNIPRKSLLRPSDAPFKLDNQTFTLGDRVVYVSDTGIVPLGLKGTVVALSEKIIDVLFDKPFLGGTTLNGRCQDLRGAALSSWQVIKFSVSHERR</sequence>
<dbReference type="InterPro" id="IPR016163">
    <property type="entry name" value="Ald_DH_C"/>
</dbReference>
<dbReference type="SUPFAM" id="SSF53720">
    <property type="entry name" value="ALDH-like"/>
    <property type="match status" value="1"/>
</dbReference>
<dbReference type="InterPro" id="IPR040992">
    <property type="entry name" value="XRN1_D1"/>
</dbReference>
<keyword evidence="2" id="KW-0507">mRNA processing</keyword>
<dbReference type="GO" id="GO:0000956">
    <property type="term" value="P:nuclear-transcribed mRNA catabolic process"/>
    <property type="evidence" value="ECO:0007669"/>
    <property type="project" value="TreeGrafter"/>
</dbReference>
<dbReference type="Gene3D" id="2.30.30.750">
    <property type="match status" value="1"/>
</dbReference>
<name>I1BWL2_RHIO9</name>
<dbReference type="STRING" id="246409.I1BWL2"/>
<gene>
    <name evidence="16" type="ORF">RO3G_05297</name>
</gene>
<dbReference type="InterPro" id="IPR027073">
    <property type="entry name" value="5_3_exoribonuclease"/>
</dbReference>
<dbReference type="GeneID" id="93612268"/>
<feature type="domain" description="5'-3' exoribonuclease 1 SH3-like" evidence="13">
    <location>
        <begin position="1665"/>
        <end position="1730"/>
    </location>
</feature>
<dbReference type="InterPro" id="IPR015590">
    <property type="entry name" value="Aldehyde_DH_dom"/>
</dbReference>
<dbReference type="Pfam" id="PF00171">
    <property type="entry name" value="Aldedh"/>
    <property type="match status" value="1"/>
</dbReference>
<dbReference type="InterPro" id="IPR041106">
    <property type="entry name" value="XRN1_D2_D3"/>
</dbReference>
<dbReference type="eggNOG" id="KOG2450">
    <property type="taxonomic scope" value="Eukaryota"/>
</dbReference>
<dbReference type="InterPro" id="IPR041385">
    <property type="entry name" value="SH3_12"/>
</dbReference>
<dbReference type="InterPro" id="IPR004859">
    <property type="entry name" value="Xrn1_N"/>
</dbReference>
<dbReference type="InterPro" id="IPR016161">
    <property type="entry name" value="Ald_DH/histidinol_DH"/>
</dbReference>
<evidence type="ECO:0000259" key="13">
    <source>
        <dbReference type="Pfam" id="PF18129"/>
    </source>
</evidence>
<keyword evidence="6 8" id="KW-0560">Oxidoreductase</keyword>
<evidence type="ECO:0000256" key="1">
    <source>
        <dbReference type="ARBA" id="ARBA00006994"/>
    </source>
</evidence>
<dbReference type="PANTHER" id="PTHR12341">
    <property type="entry name" value="5'-&gt;3' EXORIBONUCLEASE"/>
    <property type="match status" value="1"/>
</dbReference>
<comment type="similarity">
    <text evidence="8">Belongs to the aldehyde dehydrogenase family.</text>
</comment>